<dbReference type="AlphaFoldDB" id="A0A8J3EL02"/>
<comment type="caution">
    <text evidence="4">The sequence shown here is derived from an EMBL/GenBank/DDBJ whole genome shotgun (WGS) entry which is preliminary data.</text>
</comment>
<keyword evidence="2" id="KW-0732">Signal</keyword>
<feature type="signal peptide" evidence="2">
    <location>
        <begin position="1"/>
        <end position="22"/>
    </location>
</feature>
<evidence type="ECO:0000313" key="5">
    <source>
        <dbReference type="Proteomes" id="UP000656813"/>
    </source>
</evidence>
<dbReference type="Pfam" id="PF00326">
    <property type="entry name" value="Peptidase_S9"/>
    <property type="match status" value="1"/>
</dbReference>
<name>A0A8J3EL02_9BACL</name>
<dbReference type="RefSeq" id="WP_188496158.1">
    <property type="nucleotide sequence ID" value="NZ_BMFV01000004.1"/>
</dbReference>
<dbReference type="Gene3D" id="3.40.50.1820">
    <property type="entry name" value="alpha/beta hydrolase"/>
    <property type="match status" value="1"/>
</dbReference>
<dbReference type="PANTHER" id="PTHR11614">
    <property type="entry name" value="PHOSPHOLIPASE-RELATED"/>
    <property type="match status" value="1"/>
</dbReference>
<feature type="region of interest" description="Disordered" evidence="1">
    <location>
        <begin position="27"/>
        <end position="54"/>
    </location>
</feature>
<dbReference type="GO" id="GO:0006508">
    <property type="term" value="P:proteolysis"/>
    <property type="evidence" value="ECO:0007669"/>
    <property type="project" value="InterPro"/>
</dbReference>
<organism evidence="4 5">
    <name type="scientific">Pullulanibacillus pueri</name>
    <dbReference type="NCBI Taxonomy" id="1437324"/>
    <lineage>
        <taxon>Bacteria</taxon>
        <taxon>Bacillati</taxon>
        <taxon>Bacillota</taxon>
        <taxon>Bacilli</taxon>
        <taxon>Bacillales</taxon>
        <taxon>Sporolactobacillaceae</taxon>
        <taxon>Pullulanibacillus</taxon>
    </lineage>
</organism>
<reference evidence="4" key="2">
    <citation type="submission" date="2020-09" db="EMBL/GenBank/DDBJ databases">
        <authorList>
            <person name="Sun Q."/>
            <person name="Zhou Y."/>
        </authorList>
    </citation>
    <scope>NUCLEOTIDE SEQUENCE</scope>
    <source>
        <strain evidence="4">CGMCC 1.12777</strain>
    </source>
</reference>
<dbReference type="InterPro" id="IPR001375">
    <property type="entry name" value="Peptidase_S9_cat"/>
</dbReference>
<dbReference type="EMBL" id="BMFV01000004">
    <property type="protein sequence ID" value="GGH77133.1"/>
    <property type="molecule type" value="Genomic_DNA"/>
</dbReference>
<sequence>MKQFFKSCLAIFALLLICAACSRQPSSIQNKKKPSDPESTQTISHQNDSQVPKKDGTVISLKEVKVPNTNFRLATYRMMYWSEGKKVEAYVAAPHGQGMYALQVVCHGGYAASLPRTHVKQLDDVHFDETLIAYASPYQITVAPLYKGYGNSEGTVEGLHGYTMDTENAIKAIKTYFNNHEKYPNIQDGHLYLQGVSMGGGVVLNIASERQDVLSVVAISPFVGWDIFGNYCEEHQDNPIWKNYLDYAVRVYGQFNINLPAYKEQSIDYKKITAPVFLIQGTADKNVPWETVQTLYKKMKKNKQRVTIKLVDGGNHALSNKEDLLNQALTDWYDKNWHG</sequence>
<dbReference type="InterPro" id="IPR051044">
    <property type="entry name" value="MAG_DAG_Lipase"/>
</dbReference>
<reference evidence="4" key="1">
    <citation type="journal article" date="2014" name="Int. J. Syst. Evol. Microbiol.">
        <title>Complete genome sequence of Corynebacterium casei LMG S-19264T (=DSM 44701T), isolated from a smear-ripened cheese.</title>
        <authorList>
            <consortium name="US DOE Joint Genome Institute (JGI-PGF)"/>
            <person name="Walter F."/>
            <person name="Albersmeier A."/>
            <person name="Kalinowski J."/>
            <person name="Ruckert C."/>
        </authorList>
    </citation>
    <scope>NUCLEOTIDE SEQUENCE</scope>
    <source>
        <strain evidence="4">CGMCC 1.12777</strain>
    </source>
</reference>
<dbReference type="Proteomes" id="UP000656813">
    <property type="component" value="Unassembled WGS sequence"/>
</dbReference>
<dbReference type="GO" id="GO:0008236">
    <property type="term" value="F:serine-type peptidase activity"/>
    <property type="evidence" value="ECO:0007669"/>
    <property type="project" value="InterPro"/>
</dbReference>
<evidence type="ECO:0000256" key="2">
    <source>
        <dbReference type="SAM" id="SignalP"/>
    </source>
</evidence>
<evidence type="ECO:0000256" key="1">
    <source>
        <dbReference type="SAM" id="MobiDB-lite"/>
    </source>
</evidence>
<feature type="chain" id="PRO_5039336326" description="Peptidase S9 prolyl oligopeptidase catalytic domain-containing protein" evidence="2">
    <location>
        <begin position="23"/>
        <end position="339"/>
    </location>
</feature>
<proteinExistence type="predicted"/>
<accession>A0A8J3EL02</accession>
<feature type="compositionally biased region" description="Polar residues" evidence="1">
    <location>
        <begin position="37"/>
        <end position="50"/>
    </location>
</feature>
<dbReference type="InterPro" id="IPR029058">
    <property type="entry name" value="AB_hydrolase_fold"/>
</dbReference>
<evidence type="ECO:0000259" key="3">
    <source>
        <dbReference type="Pfam" id="PF00326"/>
    </source>
</evidence>
<feature type="domain" description="Peptidase S9 prolyl oligopeptidase catalytic" evidence="3">
    <location>
        <begin position="186"/>
        <end position="335"/>
    </location>
</feature>
<keyword evidence="5" id="KW-1185">Reference proteome</keyword>
<dbReference type="SUPFAM" id="SSF53474">
    <property type="entry name" value="alpha/beta-Hydrolases"/>
    <property type="match status" value="1"/>
</dbReference>
<evidence type="ECO:0000313" key="4">
    <source>
        <dbReference type="EMBL" id="GGH77133.1"/>
    </source>
</evidence>
<protein>
    <recommendedName>
        <fullName evidence="3">Peptidase S9 prolyl oligopeptidase catalytic domain-containing protein</fullName>
    </recommendedName>
</protein>
<gene>
    <name evidence="4" type="ORF">GCM10007096_08580</name>
</gene>